<feature type="compositionally biased region" description="Polar residues" evidence="1">
    <location>
        <begin position="101"/>
        <end position="122"/>
    </location>
</feature>
<dbReference type="GO" id="GO:0008270">
    <property type="term" value="F:zinc ion binding"/>
    <property type="evidence" value="ECO:0007669"/>
    <property type="project" value="InterPro"/>
</dbReference>
<dbReference type="InterPro" id="IPR027268">
    <property type="entry name" value="Peptidase_M4/M1_CTD_sf"/>
</dbReference>
<comment type="caution">
    <text evidence="3">The sequence shown here is derived from an EMBL/GenBank/DDBJ whole genome shotgun (WGS) entry which is preliminary data.</text>
</comment>
<dbReference type="Gene3D" id="1.10.390.10">
    <property type="entry name" value="Neutral Protease Domain 2"/>
    <property type="match status" value="1"/>
</dbReference>
<feature type="domain" description="Peptidase M1 membrane alanine aminopeptidase" evidence="2">
    <location>
        <begin position="1"/>
        <end position="75"/>
    </location>
</feature>
<dbReference type="Proteomes" id="UP000236370">
    <property type="component" value="Unassembled WGS sequence"/>
</dbReference>
<dbReference type="SUPFAM" id="SSF55486">
    <property type="entry name" value="Metalloproteases ('zincins'), catalytic domain"/>
    <property type="match status" value="1"/>
</dbReference>
<proteinExistence type="predicted"/>
<dbReference type="InterPro" id="IPR014782">
    <property type="entry name" value="Peptidase_M1_dom"/>
</dbReference>
<protein>
    <submittedName>
        <fullName evidence="3">ANPEP isoform 6</fullName>
    </submittedName>
</protein>
<organism evidence="3 4">
    <name type="scientific">Pan troglodytes</name>
    <name type="common">Chimpanzee</name>
    <dbReference type="NCBI Taxonomy" id="9598"/>
    <lineage>
        <taxon>Eukaryota</taxon>
        <taxon>Metazoa</taxon>
        <taxon>Chordata</taxon>
        <taxon>Craniata</taxon>
        <taxon>Vertebrata</taxon>
        <taxon>Euteleostomi</taxon>
        <taxon>Mammalia</taxon>
        <taxon>Eutheria</taxon>
        <taxon>Euarchontoglires</taxon>
        <taxon>Primates</taxon>
        <taxon>Haplorrhini</taxon>
        <taxon>Catarrhini</taxon>
        <taxon>Hominidae</taxon>
        <taxon>Pan</taxon>
    </lineage>
</organism>
<evidence type="ECO:0000313" key="3">
    <source>
        <dbReference type="EMBL" id="PNI42813.1"/>
    </source>
</evidence>
<dbReference type="Pfam" id="PF01433">
    <property type="entry name" value="Peptidase_M1"/>
    <property type="match status" value="1"/>
</dbReference>
<dbReference type="PANTHER" id="PTHR11533">
    <property type="entry name" value="PROTEASE M1 ZINC METALLOPROTEASE"/>
    <property type="match status" value="1"/>
</dbReference>
<feature type="non-terminal residue" evidence="3">
    <location>
        <position position="1"/>
    </location>
</feature>
<reference evidence="3 4" key="1">
    <citation type="submission" date="2017-12" db="EMBL/GenBank/DDBJ databases">
        <title>High-resolution comparative analysis of great ape genomes.</title>
        <authorList>
            <person name="Pollen A."/>
            <person name="Hastie A."/>
            <person name="Hormozdiari F."/>
            <person name="Dougherty M."/>
            <person name="Liu R."/>
            <person name="Chaisson M."/>
            <person name="Hoppe E."/>
            <person name="Hill C."/>
            <person name="Pang A."/>
            <person name="Hillier L."/>
            <person name="Baker C."/>
            <person name="Armstrong J."/>
            <person name="Shendure J."/>
            <person name="Paten B."/>
            <person name="Wilson R."/>
            <person name="Chao H."/>
            <person name="Schneider V."/>
            <person name="Ventura M."/>
            <person name="Kronenberg Z."/>
            <person name="Murali S."/>
            <person name="Gordon D."/>
            <person name="Cantsilieris S."/>
            <person name="Munson K."/>
            <person name="Nelson B."/>
            <person name="Raja A."/>
            <person name="Underwood J."/>
            <person name="Diekhans M."/>
            <person name="Fiddes I."/>
            <person name="Haussler D."/>
            <person name="Eichler E."/>
        </authorList>
    </citation>
    <scope>NUCLEOTIDE SEQUENCE [LARGE SCALE GENOMIC DNA]</scope>
    <source>
        <strain evidence="3">Yerkes chimp pedigree #C0471</strain>
    </source>
</reference>
<name>A0A2J8L6C7_PANTR</name>
<evidence type="ECO:0000313" key="4">
    <source>
        <dbReference type="Proteomes" id="UP000236370"/>
    </source>
</evidence>
<dbReference type="AlphaFoldDB" id="A0A2J8L6C7"/>
<dbReference type="GO" id="GO:0008237">
    <property type="term" value="F:metallopeptidase activity"/>
    <property type="evidence" value="ECO:0007669"/>
    <property type="project" value="InterPro"/>
</dbReference>
<dbReference type="InterPro" id="IPR050344">
    <property type="entry name" value="Peptidase_M1_aminopeptidases"/>
</dbReference>
<dbReference type="EMBL" id="NBAG03000308">
    <property type="protein sequence ID" value="PNI42813.1"/>
    <property type="molecule type" value="Genomic_DNA"/>
</dbReference>
<evidence type="ECO:0000259" key="2">
    <source>
        <dbReference type="Pfam" id="PF01433"/>
    </source>
</evidence>
<accession>A0A2J8L6C7</accession>
<dbReference type="PANTHER" id="PTHR11533:SF172">
    <property type="entry name" value="AMINOPEPTIDASE N"/>
    <property type="match status" value="1"/>
</dbReference>
<feature type="compositionally biased region" description="Low complexity" evidence="1">
    <location>
        <begin position="78"/>
        <end position="93"/>
    </location>
</feature>
<gene>
    <name evidence="3" type="ORF">CK820_G0032305</name>
</gene>
<evidence type="ECO:0000256" key="1">
    <source>
        <dbReference type="SAM" id="MobiDB-lite"/>
    </source>
</evidence>
<sequence length="122" mass="13330">NDLWLNEGFASYVEYLGADYAEPTWNLKDLMVLNDVYRVMAVDALASSHPLSTPSSEINTPAQISELFDAISYSKVQPAPRGARGRRAPQSSGCSPASCPRTYSSRAWHPTSTPLPIRTPST</sequence>
<feature type="region of interest" description="Disordered" evidence="1">
    <location>
        <begin position="78"/>
        <end position="122"/>
    </location>
</feature>